<sequence length="224" mass="24106">MPKPNTIIPAPQREALLECFRSITRLVRPELRRQLVLVGGAASIAHSSILKTEDIDVVAPPSALIDIWEGASIGALDFSIESDGKIAFDAPQGFRFRVNIIELGSGCIERIHVAEPFHNGSVASMSDLLLLRAATVVDRGGHGDIADFKWLLAGVARRGQFPAIDDEELGWLVRAGDACLGKLGRLVIAGILGEHNEAAAMGLLGFLIFFKKKDIADNNIYDAA</sequence>
<comment type="caution">
    <text evidence="1">The sequence shown here is derived from an EMBL/GenBank/DDBJ whole genome shotgun (WGS) entry which is preliminary data.</text>
</comment>
<proteinExistence type="predicted"/>
<evidence type="ECO:0000313" key="1">
    <source>
        <dbReference type="EMBL" id="KAK0622474.1"/>
    </source>
</evidence>
<evidence type="ECO:0000313" key="2">
    <source>
        <dbReference type="Proteomes" id="UP001175000"/>
    </source>
</evidence>
<dbReference type="EMBL" id="JAULSU010000003">
    <property type="protein sequence ID" value="KAK0622474.1"/>
    <property type="molecule type" value="Genomic_DNA"/>
</dbReference>
<organism evidence="1 2">
    <name type="scientific">Immersiella caudata</name>
    <dbReference type="NCBI Taxonomy" id="314043"/>
    <lineage>
        <taxon>Eukaryota</taxon>
        <taxon>Fungi</taxon>
        <taxon>Dikarya</taxon>
        <taxon>Ascomycota</taxon>
        <taxon>Pezizomycotina</taxon>
        <taxon>Sordariomycetes</taxon>
        <taxon>Sordariomycetidae</taxon>
        <taxon>Sordariales</taxon>
        <taxon>Lasiosphaeriaceae</taxon>
        <taxon>Immersiella</taxon>
    </lineage>
</organism>
<keyword evidence="2" id="KW-1185">Reference proteome</keyword>
<dbReference type="Proteomes" id="UP001175000">
    <property type="component" value="Unassembled WGS sequence"/>
</dbReference>
<protein>
    <submittedName>
        <fullName evidence="1">Uncharacterized protein</fullName>
    </submittedName>
</protein>
<gene>
    <name evidence="1" type="ORF">B0T14DRAFT_428544</name>
</gene>
<accession>A0AA40C2J2</accession>
<name>A0AA40C2J2_9PEZI</name>
<reference evidence="1" key="1">
    <citation type="submission" date="2023-06" db="EMBL/GenBank/DDBJ databases">
        <title>Genome-scale phylogeny and comparative genomics of the fungal order Sordariales.</title>
        <authorList>
            <consortium name="Lawrence Berkeley National Laboratory"/>
            <person name="Hensen N."/>
            <person name="Bonometti L."/>
            <person name="Westerberg I."/>
            <person name="Brannstrom I.O."/>
            <person name="Guillou S."/>
            <person name="Cros-Aarteil S."/>
            <person name="Calhoun S."/>
            <person name="Haridas S."/>
            <person name="Kuo A."/>
            <person name="Mondo S."/>
            <person name="Pangilinan J."/>
            <person name="Riley R."/>
            <person name="Labutti K."/>
            <person name="Andreopoulos B."/>
            <person name="Lipzen A."/>
            <person name="Chen C."/>
            <person name="Yanf M."/>
            <person name="Daum C."/>
            <person name="Ng V."/>
            <person name="Clum A."/>
            <person name="Steindorff A."/>
            <person name="Ohm R."/>
            <person name="Martin F."/>
            <person name="Silar P."/>
            <person name="Natvig D."/>
            <person name="Lalanne C."/>
            <person name="Gautier V."/>
            <person name="Ament-Velasquez S.L."/>
            <person name="Kruys A."/>
            <person name="Hutchinson M.I."/>
            <person name="Powell A.J."/>
            <person name="Barry K."/>
            <person name="Miller A.N."/>
            <person name="Grigoriev I.V."/>
            <person name="Debuchy R."/>
            <person name="Gladieux P."/>
            <person name="Thoren M.H."/>
            <person name="Johannesson H."/>
        </authorList>
    </citation>
    <scope>NUCLEOTIDE SEQUENCE</scope>
    <source>
        <strain evidence="1">CBS 606.72</strain>
    </source>
</reference>
<dbReference type="AlphaFoldDB" id="A0AA40C2J2"/>